<dbReference type="InterPro" id="IPR002394">
    <property type="entry name" value="Nicotinic_acetylcholine_rcpt"/>
</dbReference>
<evidence type="ECO:0000256" key="5">
    <source>
        <dbReference type="ARBA" id="ARBA00023065"/>
    </source>
</evidence>
<gene>
    <name evidence="12" type="ORF">OSB1V03_LOCUS14193</name>
</gene>
<sequence>MINESESVKSLRNELFVKRKYDKNSLPVNDHNQAVNVSIWIRILKIVDLDIKTQILTLNAYMDLYWTDEGLRWNPSDFGGQTQLIVSSDLIWKPDIGFTNSPNAFRYDQQIRESTAIVYSSGGVDWMPQTMINTYCMTDLKNYPSDRQTCEILVESTNESRFVDLQSLHSIYDHGQLSTYVSKSKLRFENQEWNVVNVESKSE</sequence>
<organism evidence="12">
    <name type="scientific">Medioppia subpectinata</name>
    <dbReference type="NCBI Taxonomy" id="1979941"/>
    <lineage>
        <taxon>Eukaryota</taxon>
        <taxon>Metazoa</taxon>
        <taxon>Ecdysozoa</taxon>
        <taxon>Arthropoda</taxon>
        <taxon>Chelicerata</taxon>
        <taxon>Arachnida</taxon>
        <taxon>Acari</taxon>
        <taxon>Acariformes</taxon>
        <taxon>Sarcoptiformes</taxon>
        <taxon>Oribatida</taxon>
        <taxon>Brachypylina</taxon>
        <taxon>Oppioidea</taxon>
        <taxon>Oppiidae</taxon>
        <taxon>Medioppia</taxon>
    </lineage>
</organism>
<dbReference type="EMBL" id="CAJPIZ010013404">
    <property type="protein sequence ID" value="CAG2114227.1"/>
    <property type="molecule type" value="Genomic_DNA"/>
</dbReference>
<keyword evidence="9" id="KW-0407">Ion channel</keyword>
<dbReference type="SUPFAM" id="SSF63712">
    <property type="entry name" value="Nicotinic receptor ligand binding domain-like"/>
    <property type="match status" value="1"/>
</dbReference>
<reference evidence="12" key="1">
    <citation type="submission" date="2020-11" db="EMBL/GenBank/DDBJ databases">
        <authorList>
            <person name="Tran Van P."/>
        </authorList>
    </citation>
    <scope>NUCLEOTIDE SEQUENCE</scope>
</reference>
<keyword evidence="5" id="KW-0406">Ion transport</keyword>
<keyword evidence="13" id="KW-1185">Reference proteome</keyword>
<dbReference type="PRINTS" id="PR00254">
    <property type="entry name" value="NICOTINICR"/>
</dbReference>
<dbReference type="InterPro" id="IPR036734">
    <property type="entry name" value="Neur_chan_lig-bd_sf"/>
</dbReference>
<dbReference type="PRINTS" id="PR00252">
    <property type="entry name" value="NRIONCHANNEL"/>
</dbReference>
<evidence type="ECO:0000256" key="1">
    <source>
        <dbReference type="ARBA" id="ARBA00022448"/>
    </source>
</evidence>
<keyword evidence="2" id="KW-1003">Cell membrane</keyword>
<dbReference type="OrthoDB" id="6494256at2759"/>
<keyword evidence="7" id="KW-0675">Receptor</keyword>
<evidence type="ECO:0000256" key="10">
    <source>
        <dbReference type="ARBA" id="ARBA00034099"/>
    </source>
</evidence>
<keyword evidence="6" id="KW-0472">Membrane</keyword>
<dbReference type="PANTHER" id="PTHR18945">
    <property type="entry name" value="NEUROTRANSMITTER GATED ION CHANNEL"/>
    <property type="match status" value="1"/>
</dbReference>
<evidence type="ECO:0000256" key="9">
    <source>
        <dbReference type="ARBA" id="ARBA00023303"/>
    </source>
</evidence>
<evidence type="ECO:0000256" key="7">
    <source>
        <dbReference type="ARBA" id="ARBA00023170"/>
    </source>
</evidence>
<keyword evidence="1" id="KW-0813">Transport</keyword>
<dbReference type="AlphaFoldDB" id="A0A7R9L2V1"/>
<name>A0A7R9L2V1_9ACAR</name>
<evidence type="ECO:0000256" key="4">
    <source>
        <dbReference type="ARBA" id="ARBA00023018"/>
    </source>
</evidence>
<evidence type="ECO:0000256" key="3">
    <source>
        <dbReference type="ARBA" id="ARBA00022692"/>
    </source>
</evidence>
<evidence type="ECO:0000256" key="6">
    <source>
        <dbReference type="ARBA" id="ARBA00023136"/>
    </source>
</evidence>
<dbReference type="Proteomes" id="UP000759131">
    <property type="component" value="Unassembled WGS sequence"/>
</dbReference>
<keyword evidence="3" id="KW-0812">Transmembrane</keyword>
<evidence type="ECO:0000313" key="12">
    <source>
        <dbReference type="EMBL" id="CAD7633797.1"/>
    </source>
</evidence>
<dbReference type="GO" id="GO:0045211">
    <property type="term" value="C:postsynaptic membrane"/>
    <property type="evidence" value="ECO:0007669"/>
    <property type="project" value="InterPro"/>
</dbReference>
<proteinExistence type="predicted"/>
<keyword evidence="4" id="KW-0770">Synapse</keyword>
<accession>A0A7R9L2V1</accession>
<dbReference type="EMBL" id="OC867979">
    <property type="protein sequence ID" value="CAD7633797.1"/>
    <property type="molecule type" value="Genomic_DNA"/>
</dbReference>
<dbReference type="FunFam" id="2.70.170.10:FF:000028">
    <property type="entry name" value="AcetylCholine Receptor"/>
    <property type="match status" value="1"/>
</dbReference>
<evidence type="ECO:0000256" key="2">
    <source>
        <dbReference type="ARBA" id="ARBA00022475"/>
    </source>
</evidence>
<dbReference type="Gene3D" id="2.70.170.10">
    <property type="entry name" value="Neurotransmitter-gated ion-channel ligand-binding domain"/>
    <property type="match status" value="1"/>
</dbReference>
<dbReference type="InterPro" id="IPR006201">
    <property type="entry name" value="Neur_channel"/>
</dbReference>
<keyword evidence="8" id="KW-1071">Ligand-gated ion channel</keyword>
<comment type="subcellular location">
    <subcellularLocation>
        <location evidence="10">Synaptic cell membrane</location>
        <topology evidence="10">Multi-pass membrane protein</topology>
    </subcellularLocation>
</comment>
<dbReference type="CDD" id="cd18989">
    <property type="entry name" value="LGIC_ECD_cation"/>
    <property type="match status" value="1"/>
</dbReference>
<protein>
    <recommendedName>
        <fullName evidence="11">Neurotransmitter-gated ion-channel ligand-binding domain-containing protein</fullName>
    </recommendedName>
</protein>
<feature type="domain" description="Neurotransmitter-gated ion-channel ligand-binding" evidence="11">
    <location>
        <begin position="11"/>
        <end position="201"/>
    </location>
</feature>
<evidence type="ECO:0000313" key="13">
    <source>
        <dbReference type="Proteomes" id="UP000759131"/>
    </source>
</evidence>
<dbReference type="InterPro" id="IPR006202">
    <property type="entry name" value="Neur_chan_lig-bd"/>
</dbReference>
<evidence type="ECO:0000259" key="11">
    <source>
        <dbReference type="Pfam" id="PF02931"/>
    </source>
</evidence>
<dbReference type="Pfam" id="PF02931">
    <property type="entry name" value="Neur_chan_LBD"/>
    <property type="match status" value="1"/>
</dbReference>
<evidence type="ECO:0000256" key="8">
    <source>
        <dbReference type="ARBA" id="ARBA00023286"/>
    </source>
</evidence>
<dbReference type="GO" id="GO:0004888">
    <property type="term" value="F:transmembrane signaling receptor activity"/>
    <property type="evidence" value="ECO:0007669"/>
    <property type="project" value="InterPro"/>
</dbReference>
<dbReference type="GO" id="GO:0022848">
    <property type="term" value="F:acetylcholine-gated monoatomic cation-selective channel activity"/>
    <property type="evidence" value="ECO:0007669"/>
    <property type="project" value="InterPro"/>
</dbReference>